<dbReference type="PANTHER" id="PTHR10199:SF119">
    <property type="entry name" value="RE20510P"/>
    <property type="match status" value="1"/>
</dbReference>
<dbReference type="InterPro" id="IPR013783">
    <property type="entry name" value="Ig-like_fold"/>
</dbReference>
<dbReference type="Gene3D" id="2.60.40.10">
    <property type="entry name" value="Immunoglobulins"/>
    <property type="match status" value="4"/>
</dbReference>
<proteinExistence type="predicted"/>
<comment type="caution">
    <text evidence="2">The sequence shown here is derived from an EMBL/GenBank/DDBJ whole genome shotgun (WGS) entry which is preliminary data.</text>
</comment>
<dbReference type="SUPFAM" id="SSF103647">
    <property type="entry name" value="TSP type-3 repeat"/>
    <property type="match status" value="1"/>
</dbReference>
<evidence type="ECO:0008006" key="4">
    <source>
        <dbReference type="Google" id="ProtNLM"/>
    </source>
</evidence>
<accession>A0ABS7E4P0</accession>
<dbReference type="RefSeq" id="WP_220110020.1">
    <property type="nucleotide sequence ID" value="NZ_JAHZST010000008.1"/>
</dbReference>
<feature type="compositionally biased region" description="Acidic residues" evidence="1">
    <location>
        <begin position="536"/>
        <end position="562"/>
    </location>
</feature>
<reference evidence="2 3" key="1">
    <citation type="submission" date="2021-07" db="EMBL/GenBank/DDBJ databases">
        <title>Shewanella sp. nov, isolated from SCS.</title>
        <authorList>
            <person name="Cao W.R."/>
        </authorList>
    </citation>
    <scope>NUCLEOTIDE SEQUENCE [LARGE SCALE GENOMIC DNA]</scope>
    <source>
        <strain evidence="2 3">NR704-98</strain>
    </source>
</reference>
<protein>
    <recommendedName>
        <fullName evidence="4">PA14 domain-containing protein</fullName>
    </recommendedName>
</protein>
<gene>
    <name evidence="2" type="ORF">K0625_12595</name>
</gene>
<dbReference type="PANTHER" id="PTHR10199">
    <property type="entry name" value="THROMBOSPONDIN"/>
    <property type="match status" value="1"/>
</dbReference>
<name>A0ABS7E4P0_9GAMM</name>
<sequence>MQWISEWRKIGYLCVAIIASQLSGCFDFNKDNNVDLQDAELLEQPVAAVNFSYYGPGDTLTDIQTQEPIHQGSSQRVKLQVGANQSGIGYHFSGYFHARQNDAFVFNVNASGESLLEVNQAPVSQYDQLHLAEGYHKVDFWYIPDKGEIQPRILVSSRHSGELDIAAGRLYLPRDEVSSVEMQAMLPDPAVDGFHYRYYEAPNISLDTLSELSPVEEGNAETLDLAQRNREQDSALLFTTSVVISQEGLYSFRSRLNGTFKWSIAERLLQSNSGTIEREYLASVWLTPGVYNMAFALLNTPELQLPKLEWGMQTALNLAPLSSMSDSGVFGRKTKSLINYPQISSIQYSPLDTLELMSEKVQAEPVTGVELDEGAQSGVNYRYYYSSIPEGIQQADDIMPNLAGLTAGFSLPQEEVSFPHASYFESNIKIDVEGSYSFYLRHSSYIAGQIGNHSLGDNSKVQTGANLARSQSQLMDDSWLVTTVYLSPGYYQFTLFYHATAPDLLPEMKLAIPSLLTQPLEDFDFMTSSEGIATDFDGDLVSDDEDLFPADPDEWSDLDGDGIGDNSDPDRDGDGVNNEQDAYPDDPTRSKDETSGKDSDGDGYDDSVDLFPLDPNEWSDLDGDGIGDNSDPDRDGDGVNNEQDAFPDDGSRWSQTVNLSLQVKQELASVKLNWQPTDSSQLELYRILRSTNQGPYINIQQVNKSVNEYVDLQVVENTLYDYKVEAIARGEQLGISAAKQIFIAFNNMKVKQFKLDHGVKAIEASWLAIPHYSVVLERRTQAGSWQQLTESTHPSHMDTQVTHAQEYQYRAKTRRLFSHPLVEGSFYIDGPYTQALTEMAIFPLSLRFTNADKLNGDDGIWYRHINEQANQVNITGLIENTVGPVDLLLSSGDKQITASADGTTFEIDLPVDVQHTQWQIQARASFNGVVQQLERPVNISFKTDLKGAVILLDSPNTTTSEAQIEVTGQLIDDSGVEEFIMTSHHFSGTEFGVMLASDSRFSGEVPLEWGENVIDLKATDRLGNISHAQALITRQSERQPSLEVVSHSDGQTVTSQTLTLNAKVLSSLSLSDMKVWLNETQGSLSDESSGQFSATFPPVLLDEGENLIIIRVESSAGITQKMIKLYYRPELMVTAPEIQILSPTIGAWVNTQNFEIQGFIQSQVRPSVSINGHQLTAYLQDEGRYRFSYLTKKGETSWSVDAENEAGTDSLALDYQMDLQPPVIQLMSQLSPAPSVNQSVEVPFRIEGVVSDEQAVTLTLNDEVIPLLPSSSSNAYSFSLSYNLPLNEQRGLTLKATDFAGNSTVQEYLVVNRAEASAEIIAPRSGKQFLVDSEQFNLQLVASISNIEQAPVLKVQIGAGPQEEVAAVNNLINTTLSMPANSGEHSVTLYAYDQSGALKAKSSRKFTIQKLADVPQSVIKTQPDSLATNIEPNAFISFYFNKAIDSSKLNVKVTETLHGKTYIDETQSGASILEARGETLMQVNRDHESVPGSLATLPGEHSFAFYPERDFGYGAVVKVTINLADEELHRFSFNVRELPTLIDGHIKDNFYTSIPNIKVRLHELNRDEVTTSDSSFSFGYLESGEFNIPGGSYTLELNPDLENPLFGNFIRYINVQQGQRNKLPTIVLSMINKTVPFGNIQSGQGLSLHANGELELDLSQAKVRFANGSQNGNIQFSMQDTTQIGMKIPNSIPTLWVFSGQPQGIKVSGDVALSIKAASLLGSYHYLPDDGKYLVLVGRASESNQLDVVGVAQRQGLWIRSQGQVLLENLDYLGFARVDHTKQEALEEYANGEIELIQLKAELNP</sequence>
<dbReference type="Gene3D" id="4.10.1080.10">
    <property type="entry name" value="TSP type-3 repeat"/>
    <property type="match status" value="2"/>
</dbReference>
<feature type="region of interest" description="Disordered" evidence="1">
    <location>
        <begin position="536"/>
        <end position="652"/>
    </location>
</feature>
<evidence type="ECO:0000313" key="2">
    <source>
        <dbReference type="EMBL" id="MBW8184510.1"/>
    </source>
</evidence>
<keyword evidence="3" id="KW-1185">Reference proteome</keyword>
<dbReference type="InterPro" id="IPR028974">
    <property type="entry name" value="TSP_type-3_rpt"/>
</dbReference>
<feature type="compositionally biased region" description="Basic and acidic residues" evidence="1">
    <location>
        <begin position="586"/>
        <end position="600"/>
    </location>
</feature>
<evidence type="ECO:0000313" key="3">
    <source>
        <dbReference type="Proteomes" id="UP001195963"/>
    </source>
</evidence>
<evidence type="ECO:0000256" key="1">
    <source>
        <dbReference type="SAM" id="MobiDB-lite"/>
    </source>
</evidence>
<dbReference type="EMBL" id="JAHZST010000008">
    <property type="protein sequence ID" value="MBW8184510.1"/>
    <property type="molecule type" value="Genomic_DNA"/>
</dbReference>
<dbReference type="Proteomes" id="UP001195963">
    <property type="component" value="Unassembled WGS sequence"/>
</dbReference>
<organism evidence="2 3">
    <name type="scientific">Shewanella nanhaiensis</name>
    <dbReference type="NCBI Taxonomy" id="2864872"/>
    <lineage>
        <taxon>Bacteria</taxon>
        <taxon>Pseudomonadati</taxon>
        <taxon>Pseudomonadota</taxon>
        <taxon>Gammaproteobacteria</taxon>
        <taxon>Alteromonadales</taxon>
        <taxon>Shewanellaceae</taxon>
        <taxon>Shewanella</taxon>
    </lineage>
</organism>